<accession>A0A8X6FDU5</accession>
<keyword evidence="2" id="KW-1185">Reference proteome</keyword>
<evidence type="ECO:0000313" key="1">
    <source>
        <dbReference type="EMBL" id="GFQ77875.1"/>
    </source>
</evidence>
<reference evidence="1" key="1">
    <citation type="submission" date="2020-07" db="EMBL/GenBank/DDBJ databases">
        <title>Multicomponent nature underlies the extraordinary mechanical properties of spider dragline silk.</title>
        <authorList>
            <person name="Kono N."/>
            <person name="Nakamura H."/>
            <person name="Mori M."/>
            <person name="Yoshida Y."/>
            <person name="Ohtoshi R."/>
            <person name="Malay A.D."/>
            <person name="Moran D.A.P."/>
            <person name="Tomita M."/>
            <person name="Numata K."/>
            <person name="Arakawa K."/>
        </authorList>
    </citation>
    <scope>NUCLEOTIDE SEQUENCE</scope>
</reference>
<organism evidence="1 2">
    <name type="scientific">Trichonephila clavata</name>
    <name type="common">Joro spider</name>
    <name type="synonym">Nephila clavata</name>
    <dbReference type="NCBI Taxonomy" id="2740835"/>
    <lineage>
        <taxon>Eukaryota</taxon>
        <taxon>Metazoa</taxon>
        <taxon>Ecdysozoa</taxon>
        <taxon>Arthropoda</taxon>
        <taxon>Chelicerata</taxon>
        <taxon>Arachnida</taxon>
        <taxon>Araneae</taxon>
        <taxon>Araneomorphae</taxon>
        <taxon>Entelegynae</taxon>
        <taxon>Araneoidea</taxon>
        <taxon>Nephilidae</taxon>
        <taxon>Trichonephila</taxon>
    </lineage>
</organism>
<gene>
    <name evidence="1" type="ORF">TNCT_450541</name>
</gene>
<dbReference type="EMBL" id="BMAO01002047">
    <property type="protein sequence ID" value="GFQ77875.1"/>
    <property type="molecule type" value="Genomic_DNA"/>
</dbReference>
<name>A0A8X6FDU5_TRICU</name>
<comment type="caution">
    <text evidence="1">The sequence shown here is derived from an EMBL/GenBank/DDBJ whole genome shotgun (WGS) entry which is preliminary data.</text>
</comment>
<proteinExistence type="predicted"/>
<evidence type="ECO:0000313" key="2">
    <source>
        <dbReference type="Proteomes" id="UP000887116"/>
    </source>
</evidence>
<dbReference type="AlphaFoldDB" id="A0A8X6FDU5"/>
<dbReference type="Proteomes" id="UP000887116">
    <property type="component" value="Unassembled WGS sequence"/>
</dbReference>
<sequence length="94" mass="10605">MSDLEANANLEQIDDSQSGSQPLAIIAEWVCHNLSVLCAQVRMKEHRLSYIKGVFDLEEKFQFSQKSDLESLRSEGAKLEMELQTLYGEIALVS</sequence>
<protein>
    <submittedName>
        <fullName evidence="1">Uncharacterized protein</fullName>
    </submittedName>
</protein>